<dbReference type="Proteomes" id="UP001652741">
    <property type="component" value="Chromosome ssa22"/>
</dbReference>
<feature type="compositionally biased region" description="Basic and acidic residues" evidence="16">
    <location>
        <begin position="998"/>
        <end position="1010"/>
    </location>
</feature>
<feature type="transmembrane region" description="Helical" evidence="17">
    <location>
        <begin position="635"/>
        <end position="660"/>
    </location>
</feature>
<dbReference type="InterPro" id="IPR004841">
    <property type="entry name" value="AA-permease/SLC12A_dom"/>
</dbReference>
<evidence type="ECO:0000256" key="10">
    <source>
        <dbReference type="ARBA" id="ARBA00023065"/>
    </source>
</evidence>
<feature type="domain" description="SLC12A transporter C-terminal" evidence="19">
    <location>
        <begin position="1093"/>
        <end position="1161"/>
    </location>
</feature>
<dbReference type="NCBIfam" id="TIGR00930">
    <property type="entry name" value="2a30"/>
    <property type="match status" value="1"/>
</dbReference>
<feature type="domain" description="SLC12A transporter C-terminal" evidence="19">
    <location>
        <begin position="731"/>
        <end position="848"/>
    </location>
</feature>
<dbReference type="PANTHER" id="PTHR11827:SF54">
    <property type="entry name" value="SOLUTE CARRIER FAMILY 12 MEMBER 5"/>
    <property type="match status" value="1"/>
</dbReference>
<reference evidence="21" key="1">
    <citation type="submission" date="2025-08" db="UniProtKB">
        <authorList>
            <consortium name="RefSeq"/>
        </authorList>
    </citation>
    <scope>IDENTIFICATION</scope>
</reference>
<keyword evidence="5" id="KW-0597">Phosphoprotein</keyword>
<evidence type="ECO:0000313" key="20">
    <source>
        <dbReference type="Proteomes" id="UP001652741"/>
    </source>
</evidence>
<dbReference type="InterPro" id="IPR000076">
    <property type="entry name" value="KCL_cotranspt"/>
</dbReference>
<feature type="transmembrane region" description="Helical" evidence="17">
    <location>
        <begin position="478"/>
        <end position="504"/>
    </location>
</feature>
<keyword evidence="13" id="KW-0868">Chloride</keyword>
<dbReference type="InterPro" id="IPR004842">
    <property type="entry name" value="SLC12A_fam"/>
</dbReference>
<evidence type="ECO:0000256" key="17">
    <source>
        <dbReference type="SAM" id="Phobius"/>
    </source>
</evidence>
<evidence type="ECO:0000256" key="8">
    <source>
        <dbReference type="ARBA" id="ARBA00022958"/>
    </source>
</evidence>
<keyword evidence="12" id="KW-0325">Glycoprotein</keyword>
<evidence type="ECO:0000259" key="19">
    <source>
        <dbReference type="Pfam" id="PF03522"/>
    </source>
</evidence>
<feature type="domain" description="SLC12A transporter C-terminal" evidence="19">
    <location>
        <begin position="862"/>
        <end position="987"/>
    </location>
</feature>
<feature type="transmembrane region" description="Helical" evidence="17">
    <location>
        <begin position="275"/>
        <end position="292"/>
    </location>
</feature>
<comment type="similarity">
    <text evidence="14">Belongs to the SLC12A transporter family. K/Cl co-transporter subfamily.</text>
</comment>
<keyword evidence="10" id="KW-0406">Ion transport</keyword>
<evidence type="ECO:0000259" key="18">
    <source>
        <dbReference type="Pfam" id="PF00324"/>
    </source>
</evidence>
<keyword evidence="11 17" id="KW-0472">Membrane</keyword>
<evidence type="ECO:0000256" key="7">
    <source>
        <dbReference type="ARBA" id="ARBA00022847"/>
    </source>
</evidence>
<evidence type="ECO:0000256" key="13">
    <source>
        <dbReference type="ARBA" id="ARBA00023214"/>
    </source>
</evidence>
<dbReference type="Pfam" id="PF00324">
    <property type="entry name" value="AA_permease"/>
    <property type="match status" value="2"/>
</dbReference>
<proteinExistence type="inferred from homology"/>
<feature type="transmembrane region" description="Helical" evidence="17">
    <location>
        <begin position="578"/>
        <end position="596"/>
    </location>
</feature>
<keyword evidence="3" id="KW-1003">Cell membrane</keyword>
<keyword evidence="9 17" id="KW-1133">Transmembrane helix</keyword>
<sequence>MSQRFTVTAFSKSDSGRNVSDIQGEVNQLFEGDEPTPSSSNKEVSFNTEVVVVQGDGNPKESSPFINSSDATEKSQQYDGKHMALFEEEMETSPMVSTMISSLANYSSLPQGSKEHEEEADNEEEDKKKKKPVKAPQLGTLMGVYLPCIQNIFGVILFLRMTWMVGIGGVIGSFIIVFMCCSTTMLTAISMSAIATNGVVPAGGSYYMISRSLGPEFGGAVGICFYLGTTFAGAMYILGSIELLLVYILPQAAIFKMEGLEGAEAEAAMLNNMRVYGTIVLSFMATVVFVGVKYVNKLALLFLACVILSILAVYAGVIKTAIEPPDFPVCLLGNRPLISKGFDVCAKTLESGNGTVTTKLWNVFCDSPFLNATCDEYFVNNNVSFIQGIPGVMSGILKENLFGNYLEKGDLVAKKGIATVEGPDDTLTNSNRYVLADITSFFTLLVGIYFPSVTGIMAGSNRSGDLRDAQKSIPIGTIMAITTTSIVYMSAVVLFGACIEGVVLRDKFGEGVNGNLVIGTLAWPSPWVIVIGSFFSTCGAGLQSLTGAPRLMQAISRDGVVPILRVFGHGKANGEPTWALLLTAGICEIGILIASLDAVAPILSMFFLMCYMFVNLACALQTLLRTPNWRPRFNFYHWALSFLGMSLCLSLMFICSWFYAIVAMVIAGSIYKYIEFHGAEKEWGDGIRGISLSAARYALMRLEEGPPHTKNWRPQLLVLVSTDVEQNVEQPRLLSLTNQLKAGKGLTIVGTALAGTYLENHPQAQRAEQSLRKLMETEKVKGFCQVTISSNMRDATSHLLQASGLGGLMHNTVLVSWPRNWKQADDLQTWRDFIELVRETTAAHLALLVPKNIAAFPSNGERFSEGHIDVWWIVHDGGMLMLLPFLLRQHKVWRKCKMRIFTVAQMDDNSIQMKKDLSTFLYHLRIDAEVEVVEMHDSDISAYTYEKTLVMEQRSQILKQINLTKTEREREIQSITDSSRGSIRRKNPAVVTTQLSVTEEHPGVSSKVEKPEEEVQLIHDSTSPTSPATPATPLTPASEGGAQTPGSAQVQMTWTEKADGEPAKPPGAATPEGIKDIFNMKPEWENLNQSNVRRMHTALRLNGVIVKKSSEAKLVLLNMPGPPNNRSGDENYMEFLEVLTEGLNRVLLVRGGGREVITIYS</sequence>
<evidence type="ECO:0000256" key="3">
    <source>
        <dbReference type="ARBA" id="ARBA00022475"/>
    </source>
</evidence>
<organism evidence="20 21">
    <name type="scientific">Salmo salar</name>
    <name type="common">Atlantic salmon</name>
    <dbReference type="NCBI Taxonomy" id="8030"/>
    <lineage>
        <taxon>Eukaryota</taxon>
        <taxon>Metazoa</taxon>
        <taxon>Chordata</taxon>
        <taxon>Craniata</taxon>
        <taxon>Vertebrata</taxon>
        <taxon>Euteleostomi</taxon>
        <taxon>Actinopterygii</taxon>
        <taxon>Neopterygii</taxon>
        <taxon>Teleostei</taxon>
        <taxon>Protacanthopterygii</taxon>
        <taxon>Salmoniformes</taxon>
        <taxon>Salmonidae</taxon>
        <taxon>Salmoninae</taxon>
        <taxon>Salmo</taxon>
    </lineage>
</organism>
<feature type="transmembrane region" description="Helical" evidence="17">
    <location>
        <begin position="524"/>
        <end position="542"/>
    </location>
</feature>
<evidence type="ECO:0000256" key="16">
    <source>
        <dbReference type="SAM" id="MobiDB-lite"/>
    </source>
</evidence>
<accession>A0ABM3DRB4</accession>
<feature type="transmembrane region" description="Helical" evidence="17">
    <location>
        <begin position="602"/>
        <end position="623"/>
    </location>
</feature>
<dbReference type="Pfam" id="PF03522">
    <property type="entry name" value="SLC12"/>
    <property type="match status" value="3"/>
</dbReference>
<dbReference type="RefSeq" id="XP_045561352.1">
    <property type="nucleotide sequence ID" value="XM_045705396.1"/>
</dbReference>
<evidence type="ECO:0000256" key="1">
    <source>
        <dbReference type="ARBA" id="ARBA00004651"/>
    </source>
</evidence>
<evidence type="ECO:0000256" key="14">
    <source>
        <dbReference type="ARBA" id="ARBA00046331"/>
    </source>
</evidence>
<evidence type="ECO:0000256" key="15">
    <source>
        <dbReference type="ARBA" id="ARBA00047825"/>
    </source>
</evidence>
<feature type="domain" description="Amino acid permease/ SLC12A" evidence="18">
    <location>
        <begin position="144"/>
        <end position="317"/>
    </location>
</feature>
<feature type="domain" description="Amino acid permease/ SLC12A" evidence="18">
    <location>
        <begin position="434"/>
        <end position="717"/>
    </location>
</feature>
<keyword evidence="2" id="KW-0813">Transport</keyword>
<feature type="compositionally biased region" description="Polar residues" evidence="16">
    <location>
        <begin position="60"/>
        <end position="75"/>
    </location>
</feature>
<keyword evidence="4" id="KW-0633">Potassium transport</keyword>
<feature type="transmembrane region" description="Helical" evidence="17">
    <location>
        <begin position="217"/>
        <end position="238"/>
    </location>
</feature>
<protein>
    <submittedName>
        <fullName evidence="21">Solute carrier family 12 member 5 isoform X3</fullName>
    </submittedName>
</protein>
<evidence type="ECO:0000256" key="5">
    <source>
        <dbReference type="ARBA" id="ARBA00022553"/>
    </source>
</evidence>
<evidence type="ECO:0000256" key="2">
    <source>
        <dbReference type="ARBA" id="ARBA00022448"/>
    </source>
</evidence>
<evidence type="ECO:0000256" key="4">
    <source>
        <dbReference type="ARBA" id="ARBA00022538"/>
    </source>
</evidence>
<dbReference type="InterPro" id="IPR018491">
    <property type="entry name" value="SLC12_C"/>
</dbReference>
<feature type="compositionally biased region" description="Low complexity" evidence="16">
    <location>
        <begin position="1021"/>
        <end position="1038"/>
    </location>
</feature>
<evidence type="ECO:0000256" key="9">
    <source>
        <dbReference type="ARBA" id="ARBA00022989"/>
    </source>
</evidence>
<evidence type="ECO:0000313" key="21">
    <source>
        <dbReference type="RefSeq" id="XP_045561352.1"/>
    </source>
</evidence>
<dbReference type="PANTHER" id="PTHR11827">
    <property type="entry name" value="SOLUTE CARRIER FAMILY 12, CATION COTRANSPORTERS"/>
    <property type="match status" value="1"/>
</dbReference>
<feature type="transmembrane region" description="Helical" evidence="17">
    <location>
        <begin position="299"/>
        <end position="318"/>
    </location>
</feature>
<feature type="region of interest" description="Disordered" evidence="16">
    <location>
        <begin position="107"/>
        <end position="132"/>
    </location>
</feature>
<keyword evidence="20" id="KW-1185">Reference proteome</keyword>
<name>A0ABM3DRB4_SALSA</name>
<evidence type="ECO:0000256" key="6">
    <source>
        <dbReference type="ARBA" id="ARBA00022692"/>
    </source>
</evidence>
<gene>
    <name evidence="21" type="primary">slc12a5a</name>
</gene>
<comment type="catalytic activity">
    <reaction evidence="15">
        <text>K(+)(in) + chloride(in) = K(+)(out) + chloride(out)</text>
        <dbReference type="Rhea" id="RHEA:72427"/>
        <dbReference type="ChEBI" id="CHEBI:17996"/>
        <dbReference type="ChEBI" id="CHEBI:29103"/>
    </reaction>
</comment>
<keyword evidence="8" id="KW-0630">Potassium</keyword>
<dbReference type="GeneID" id="106583680"/>
<dbReference type="Gene3D" id="1.20.1740.10">
    <property type="entry name" value="Amino acid/polyamine transporter I"/>
    <property type="match status" value="1"/>
</dbReference>
<dbReference type="PRINTS" id="PR01081">
    <property type="entry name" value="KCLTRNSPORT"/>
</dbReference>
<evidence type="ECO:0000256" key="12">
    <source>
        <dbReference type="ARBA" id="ARBA00023180"/>
    </source>
</evidence>
<feature type="region of interest" description="Disordered" evidence="16">
    <location>
        <begin position="54"/>
        <end position="75"/>
    </location>
</feature>
<feature type="region of interest" description="Disordered" evidence="16">
    <location>
        <begin position="969"/>
        <end position="1049"/>
    </location>
</feature>
<evidence type="ECO:0000256" key="11">
    <source>
        <dbReference type="ARBA" id="ARBA00023136"/>
    </source>
</evidence>
<keyword evidence="6 17" id="KW-0812">Transmembrane</keyword>
<comment type="subcellular location">
    <subcellularLocation>
        <location evidence="1">Cell membrane</location>
        <topology evidence="1">Multi-pass membrane protein</topology>
    </subcellularLocation>
</comment>
<feature type="transmembrane region" description="Helical" evidence="17">
    <location>
        <begin position="433"/>
        <end position="457"/>
    </location>
</feature>
<keyword evidence="7" id="KW-0769">Symport</keyword>